<evidence type="ECO:0008006" key="4">
    <source>
        <dbReference type="Google" id="ProtNLM"/>
    </source>
</evidence>
<dbReference type="Proteomes" id="UP000436822">
    <property type="component" value="Unassembled WGS sequence"/>
</dbReference>
<proteinExistence type="predicted"/>
<reference evidence="2 3" key="1">
    <citation type="submission" date="2019-12" db="EMBL/GenBank/DDBJ databases">
        <title>Litoreibacter badius sp. nov., a novel bacteriochlorophyll a-containing bacterium in the genus Litoreibacter.</title>
        <authorList>
            <person name="Kanamuro M."/>
            <person name="Takabe Y."/>
            <person name="Mori K."/>
            <person name="Takaichi S."/>
            <person name="Hanada S."/>
        </authorList>
    </citation>
    <scope>NUCLEOTIDE SEQUENCE [LARGE SCALE GENOMIC DNA]</scope>
    <source>
        <strain evidence="2 3">K6</strain>
    </source>
</reference>
<dbReference type="AlphaFoldDB" id="A0A6N6JBJ1"/>
<feature type="compositionally biased region" description="Basic and acidic residues" evidence="1">
    <location>
        <begin position="105"/>
        <end position="121"/>
    </location>
</feature>
<name>A0A6N6JBJ1_9RHOB</name>
<comment type="caution">
    <text evidence="2">The sequence shown here is derived from an EMBL/GenBank/DDBJ whole genome shotgun (WGS) entry which is preliminary data.</text>
</comment>
<evidence type="ECO:0000313" key="2">
    <source>
        <dbReference type="EMBL" id="GFE63424.1"/>
    </source>
</evidence>
<sequence>MGMANPVHSVEVEDVMSSIRRLVANTGPARAAKAAEAQQGAKSEALVLIPEFRVDEPIAKSTSETDGKISATAPTLSNLRMALDGEKINTPADIKLPDTTPEPAKPQDEGIRPPKKTDYYGRTKSRSLRRGIQTPKKSSLVAQAAGFAEAKATEFEPEPAEMNALSAKDDPMTRYLARFAKEGAEPPKLDHTVAQVEGILNAEADDMIEQMQVTEPTAMPANDMWSDADITDRVRAAVVDTQALSDVEAPSIDEEMLRDMVAEIVREELSGVLGERITRNVRKLVRREIHRAIMTHEFE</sequence>
<dbReference type="RefSeq" id="WP_159804360.1">
    <property type="nucleotide sequence ID" value="NZ_BLJE01000001.1"/>
</dbReference>
<evidence type="ECO:0000256" key="1">
    <source>
        <dbReference type="SAM" id="MobiDB-lite"/>
    </source>
</evidence>
<evidence type="ECO:0000313" key="3">
    <source>
        <dbReference type="Proteomes" id="UP000436822"/>
    </source>
</evidence>
<feature type="region of interest" description="Disordered" evidence="1">
    <location>
        <begin position="89"/>
        <end position="137"/>
    </location>
</feature>
<gene>
    <name evidence="2" type="ORF">KIN_04980</name>
</gene>
<dbReference type="EMBL" id="BLJE01000001">
    <property type="protein sequence ID" value="GFE63424.1"/>
    <property type="molecule type" value="Genomic_DNA"/>
</dbReference>
<protein>
    <recommendedName>
        <fullName evidence="4">DUF2497 domain-containing protein</fullName>
    </recommendedName>
</protein>
<keyword evidence="3" id="KW-1185">Reference proteome</keyword>
<organism evidence="2 3">
    <name type="scientific">Litoreibacter roseus</name>
    <dbReference type="NCBI Taxonomy" id="2601869"/>
    <lineage>
        <taxon>Bacteria</taxon>
        <taxon>Pseudomonadati</taxon>
        <taxon>Pseudomonadota</taxon>
        <taxon>Alphaproteobacteria</taxon>
        <taxon>Rhodobacterales</taxon>
        <taxon>Roseobacteraceae</taxon>
        <taxon>Litoreibacter</taxon>
    </lineage>
</organism>
<dbReference type="OrthoDB" id="7875768at2"/>
<accession>A0A6N6JBJ1</accession>